<evidence type="ECO:0000256" key="3">
    <source>
        <dbReference type="ARBA" id="ARBA00022989"/>
    </source>
</evidence>
<evidence type="ECO:0000313" key="7">
    <source>
        <dbReference type="EMBL" id="AHH19062.1"/>
    </source>
</evidence>
<keyword evidence="2 5" id="KW-0812">Transmembrane</keyword>
<dbReference type="InterPro" id="IPR011701">
    <property type="entry name" value="MFS"/>
</dbReference>
<dbReference type="SUPFAM" id="SSF103473">
    <property type="entry name" value="MFS general substrate transporter"/>
    <property type="match status" value="1"/>
</dbReference>
<feature type="transmembrane region" description="Helical" evidence="5">
    <location>
        <begin position="331"/>
        <end position="353"/>
    </location>
</feature>
<dbReference type="PROSITE" id="PS50850">
    <property type="entry name" value="MFS"/>
    <property type="match status" value="1"/>
</dbReference>
<keyword evidence="4 5" id="KW-0472">Membrane</keyword>
<feature type="transmembrane region" description="Helical" evidence="5">
    <location>
        <begin position="396"/>
        <end position="415"/>
    </location>
</feature>
<dbReference type="Proteomes" id="UP000019150">
    <property type="component" value="Chromosome"/>
</dbReference>
<feature type="transmembrane region" description="Helical" evidence="5">
    <location>
        <begin position="177"/>
        <end position="198"/>
    </location>
</feature>
<dbReference type="Pfam" id="PF07690">
    <property type="entry name" value="MFS_1"/>
    <property type="match status" value="1"/>
</dbReference>
<feature type="transmembrane region" description="Helical" evidence="5">
    <location>
        <begin position="90"/>
        <end position="108"/>
    </location>
</feature>
<dbReference type="PANTHER" id="PTHR11360:SF290">
    <property type="entry name" value="MONOCARBOXYLATE MFS PERMEASE"/>
    <property type="match status" value="1"/>
</dbReference>
<protein>
    <submittedName>
        <fullName evidence="7">Major facilitator superfamily transporter</fullName>
    </submittedName>
</protein>
<dbReference type="GO" id="GO:0005886">
    <property type="term" value="C:plasma membrane"/>
    <property type="evidence" value="ECO:0007669"/>
    <property type="project" value="UniProtKB-SubCell"/>
</dbReference>
<dbReference type="Gene3D" id="1.20.1250.20">
    <property type="entry name" value="MFS general substrate transporter like domains"/>
    <property type="match status" value="1"/>
</dbReference>
<keyword evidence="8" id="KW-1185">Reference proteome</keyword>
<dbReference type="HOGENOM" id="CLU_001265_59_9_11"/>
<dbReference type="InterPro" id="IPR050327">
    <property type="entry name" value="Proton-linked_MCT"/>
</dbReference>
<feature type="transmembrane region" description="Helical" evidence="5">
    <location>
        <begin position="114"/>
        <end position="135"/>
    </location>
</feature>
<dbReference type="InterPro" id="IPR036259">
    <property type="entry name" value="MFS_trans_sf"/>
</dbReference>
<feature type="transmembrane region" description="Helical" evidence="5">
    <location>
        <begin position="241"/>
        <end position="260"/>
    </location>
</feature>
<dbReference type="GO" id="GO:0022857">
    <property type="term" value="F:transmembrane transporter activity"/>
    <property type="evidence" value="ECO:0007669"/>
    <property type="project" value="InterPro"/>
</dbReference>
<dbReference type="OrthoDB" id="8596007at2"/>
<dbReference type="KEGG" id="nno:NONO_c42780"/>
<evidence type="ECO:0000256" key="4">
    <source>
        <dbReference type="ARBA" id="ARBA00023136"/>
    </source>
</evidence>
<feature type="transmembrane region" description="Helical" evidence="5">
    <location>
        <begin position="305"/>
        <end position="325"/>
    </location>
</feature>
<dbReference type="PATRIC" id="fig|1415166.3.peg.4392"/>
<sequence>MPVVVATPRFRFSDLITFAGYRQGAIAFLQYGTAVGAVYFVVGPLLAAMVPDVGWSLGVVSAALLVRGLLSAGMGPLTGWLVSRFGVRPIVLIGGATTAVCTALTGLVRNPVEFMIVFGIALTVADSFMGYTPAATLVQKWFLGRRAVVMGFVNSGAGFGGLIFAPLMGWLVRELGWRHAMFALAVIIAVLAVPALWLRDDPRSAGQWVDGVAGREIPAAGGTDVIGTVQQPVRRILRSPVFWMLFVVFGIEAWSLGTYAAYQVLYLRSVGVSEQVSSGALGIAAGVAACSGILLSRFNDRISPYYVLIASTAAMTAGSVVFAAARSSLPLYAYSILFGAGYGMLVPTVAVALGRYYGARNFPRAFGAGQLVAGTMGGLGPYLTGRIVDATHSYEIPVHLVTGLLAGSVVLAVAARPPRHALRPVREVDPRAVPAASRALPEPAGD</sequence>
<evidence type="ECO:0000256" key="5">
    <source>
        <dbReference type="SAM" id="Phobius"/>
    </source>
</evidence>
<dbReference type="AlphaFoldDB" id="W5TIJ5"/>
<organism evidence="7 8">
    <name type="scientific">Nocardia nova SH22a</name>
    <dbReference type="NCBI Taxonomy" id="1415166"/>
    <lineage>
        <taxon>Bacteria</taxon>
        <taxon>Bacillati</taxon>
        <taxon>Actinomycetota</taxon>
        <taxon>Actinomycetes</taxon>
        <taxon>Mycobacteriales</taxon>
        <taxon>Nocardiaceae</taxon>
        <taxon>Nocardia</taxon>
    </lineage>
</organism>
<name>W5TIJ5_9NOCA</name>
<feature type="domain" description="Major facilitator superfamily (MFS) profile" evidence="6">
    <location>
        <begin position="20"/>
        <end position="420"/>
    </location>
</feature>
<accession>W5TIJ5</accession>
<feature type="transmembrane region" description="Helical" evidence="5">
    <location>
        <begin position="280"/>
        <end position="298"/>
    </location>
</feature>
<dbReference type="InterPro" id="IPR020846">
    <property type="entry name" value="MFS_dom"/>
</dbReference>
<dbReference type="eggNOG" id="COG2271">
    <property type="taxonomic scope" value="Bacteria"/>
</dbReference>
<evidence type="ECO:0000313" key="8">
    <source>
        <dbReference type="Proteomes" id="UP000019150"/>
    </source>
</evidence>
<feature type="transmembrane region" description="Helical" evidence="5">
    <location>
        <begin position="365"/>
        <end position="384"/>
    </location>
</feature>
<dbReference type="STRING" id="1415166.NONO_c42780"/>
<feature type="transmembrane region" description="Helical" evidence="5">
    <location>
        <begin position="147"/>
        <end position="171"/>
    </location>
</feature>
<dbReference type="RefSeq" id="WP_025350476.1">
    <property type="nucleotide sequence ID" value="NZ_CP006850.1"/>
</dbReference>
<gene>
    <name evidence="7" type="ORF">NONO_c42780</name>
</gene>
<comment type="subcellular location">
    <subcellularLocation>
        <location evidence="1">Cell membrane</location>
        <topology evidence="1">Multi-pass membrane protein</topology>
    </subcellularLocation>
</comment>
<dbReference type="PANTHER" id="PTHR11360">
    <property type="entry name" value="MONOCARBOXYLATE TRANSPORTER"/>
    <property type="match status" value="1"/>
</dbReference>
<evidence type="ECO:0000256" key="1">
    <source>
        <dbReference type="ARBA" id="ARBA00004651"/>
    </source>
</evidence>
<proteinExistence type="predicted"/>
<evidence type="ECO:0000259" key="6">
    <source>
        <dbReference type="PROSITE" id="PS50850"/>
    </source>
</evidence>
<dbReference type="EMBL" id="CP006850">
    <property type="protein sequence ID" value="AHH19062.1"/>
    <property type="molecule type" value="Genomic_DNA"/>
</dbReference>
<evidence type="ECO:0000256" key="2">
    <source>
        <dbReference type="ARBA" id="ARBA00022692"/>
    </source>
</evidence>
<feature type="transmembrane region" description="Helical" evidence="5">
    <location>
        <begin position="28"/>
        <end position="47"/>
    </location>
</feature>
<keyword evidence="3 5" id="KW-1133">Transmembrane helix</keyword>
<reference evidence="7 8" key="1">
    <citation type="journal article" date="2014" name="Appl. Environ. Microbiol.">
        <title>Insights into the Microbial Degradation of Rubber and Gutta-Percha by Analysis of the Complete Genome of Nocardia nova SH22a.</title>
        <authorList>
            <person name="Luo Q."/>
            <person name="Hiessl S."/>
            <person name="Poehlein A."/>
            <person name="Daniel R."/>
            <person name="Steinbuchel A."/>
        </authorList>
    </citation>
    <scope>NUCLEOTIDE SEQUENCE [LARGE SCALE GENOMIC DNA]</scope>
    <source>
        <strain evidence="7">SH22a</strain>
    </source>
</reference>